<reference evidence="1 2" key="1">
    <citation type="journal article" date="2021" name="Elife">
        <title>Chloroplast acquisition without the gene transfer in kleptoplastic sea slugs, Plakobranchus ocellatus.</title>
        <authorList>
            <person name="Maeda T."/>
            <person name="Takahashi S."/>
            <person name="Yoshida T."/>
            <person name="Shimamura S."/>
            <person name="Takaki Y."/>
            <person name="Nagai Y."/>
            <person name="Toyoda A."/>
            <person name="Suzuki Y."/>
            <person name="Arimoto A."/>
            <person name="Ishii H."/>
            <person name="Satoh N."/>
            <person name="Nishiyama T."/>
            <person name="Hasebe M."/>
            <person name="Maruyama T."/>
            <person name="Minagawa J."/>
            <person name="Obokata J."/>
            <person name="Shigenobu S."/>
        </authorList>
    </citation>
    <scope>NUCLEOTIDE SEQUENCE [LARGE SCALE GENOMIC DNA]</scope>
</reference>
<dbReference type="AlphaFoldDB" id="A0AAV4EAI9"/>
<accession>A0AAV4EAI9</accession>
<keyword evidence="1" id="KW-0255">Endonuclease</keyword>
<keyword evidence="1" id="KW-0378">Hydrolase</keyword>
<dbReference type="PANTHER" id="PTHR47027:SF20">
    <property type="entry name" value="REVERSE TRANSCRIPTASE-LIKE PROTEIN WITH RNA-DIRECTED DNA POLYMERASE DOMAIN"/>
    <property type="match status" value="1"/>
</dbReference>
<dbReference type="GO" id="GO:0004519">
    <property type="term" value="F:endonuclease activity"/>
    <property type="evidence" value="ECO:0007669"/>
    <property type="project" value="UniProtKB-KW"/>
</dbReference>
<keyword evidence="2" id="KW-1185">Reference proteome</keyword>
<proteinExistence type="predicted"/>
<dbReference type="EMBL" id="BMAT01000008">
    <property type="protein sequence ID" value="GFR57506.1"/>
    <property type="molecule type" value="Genomic_DNA"/>
</dbReference>
<sequence length="145" mass="16088">MTDALGGHFGTFSIGGRPITNLWFASDIDRLARNECELTSFVEHLDKASSNFCMDVSAEKAKIMTNSKESLKRELNVNVQTLEIVTKLKYLGSIISNEGSKPGILSRMAQTTANLTKLKPIWNNKNIAISSKIRLLRSLVISIFL</sequence>
<keyword evidence="1" id="KW-0540">Nuclease</keyword>
<comment type="caution">
    <text evidence="1">The sequence shown here is derived from an EMBL/GenBank/DDBJ whole genome shotgun (WGS) entry which is preliminary data.</text>
</comment>
<protein>
    <submittedName>
        <fullName evidence="1">Endonuclease-reverse transcriptase</fullName>
    </submittedName>
</protein>
<evidence type="ECO:0000313" key="1">
    <source>
        <dbReference type="EMBL" id="GFR57506.1"/>
    </source>
</evidence>
<evidence type="ECO:0000313" key="2">
    <source>
        <dbReference type="Proteomes" id="UP000762676"/>
    </source>
</evidence>
<dbReference type="PANTHER" id="PTHR47027">
    <property type="entry name" value="REVERSE TRANSCRIPTASE DOMAIN-CONTAINING PROTEIN"/>
    <property type="match status" value="1"/>
</dbReference>
<gene>
    <name evidence="1" type="ORF">ElyMa_000003200</name>
</gene>
<dbReference type="Proteomes" id="UP000762676">
    <property type="component" value="Unassembled WGS sequence"/>
</dbReference>
<organism evidence="1 2">
    <name type="scientific">Elysia marginata</name>
    <dbReference type="NCBI Taxonomy" id="1093978"/>
    <lineage>
        <taxon>Eukaryota</taxon>
        <taxon>Metazoa</taxon>
        <taxon>Spiralia</taxon>
        <taxon>Lophotrochozoa</taxon>
        <taxon>Mollusca</taxon>
        <taxon>Gastropoda</taxon>
        <taxon>Heterobranchia</taxon>
        <taxon>Euthyneura</taxon>
        <taxon>Panpulmonata</taxon>
        <taxon>Sacoglossa</taxon>
        <taxon>Placobranchoidea</taxon>
        <taxon>Plakobranchidae</taxon>
        <taxon>Elysia</taxon>
    </lineage>
</organism>
<name>A0AAV4EAI9_9GAST</name>